<dbReference type="Pfam" id="PF04679">
    <property type="entry name" value="DNA_ligase_A_C"/>
    <property type="match status" value="1"/>
</dbReference>
<dbReference type="CDD" id="cd04862">
    <property type="entry name" value="PaeLigD_Pol_like"/>
    <property type="match status" value="1"/>
</dbReference>
<dbReference type="InterPro" id="IPR014143">
    <property type="entry name" value="NHEJ_ligase_prk"/>
</dbReference>
<dbReference type="PROSITE" id="PS50160">
    <property type="entry name" value="DNA_LIGASE_A3"/>
    <property type="match status" value="1"/>
</dbReference>
<comment type="cofactor">
    <cofactor evidence="1">
        <name>Mn(2+)</name>
        <dbReference type="ChEBI" id="CHEBI:29035"/>
    </cofactor>
</comment>
<dbReference type="InterPro" id="IPR012309">
    <property type="entry name" value="DNA_ligase_ATP-dep_C"/>
</dbReference>
<keyword evidence="10" id="KW-0378">Hydrolase</keyword>
<gene>
    <name evidence="23" type="primary">ligD</name>
    <name evidence="23" type="ORF">L4923_01165</name>
</gene>
<dbReference type="CDD" id="cd07971">
    <property type="entry name" value="OBF_DNA_ligase_LigD"/>
    <property type="match status" value="1"/>
</dbReference>
<evidence type="ECO:0000256" key="6">
    <source>
        <dbReference type="ARBA" id="ARBA00022722"/>
    </source>
</evidence>
<evidence type="ECO:0000256" key="14">
    <source>
        <dbReference type="ARBA" id="ARBA00023125"/>
    </source>
</evidence>
<dbReference type="Pfam" id="PF21686">
    <property type="entry name" value="LigD_Prim-Pol"/>
    <property type="match status" value="1"/>
</dbReference>
<evidence type="ECO:0000256" key="2">
    <source>
        <dbReference type="ARBA" id="ARBA00012727"/>
    </source>
</evidence>
<evidence type="ECO:0000256" key="19">
    <source>
        <dbReference type="ARBA" id="ARBA00029943"/>
    </source>
</evidence>
<comment type="caution">
    <text evidence="23">The sequence shown here is derived from an EMBL/GenBank/DDBJ whole genome shotgun (WGS) entry which is preliminary data.</text>
</comment>
<dbReference type="NCBIfam" id="TIGR02779">
    <property type="entry name" value="NHEJ_ligase_lig"/>
    <property type="match status" value="1"/>
</dbReference>
<evidence type="ECO:0000256" key="16">
    <source>
        <dbReference type="ARBA" id="ARBA00023204"/>
    </source>
</evidence>
<dbReference type="RefSeq" id="WP_239361436.1">
    <property type="nucleotide sequence ID" value="NZ_JAKREW010000001.1"/>
</dbReference>
<dbReference type="InterPro" id="IPR033651">
    <property type="entry name" value="PaeLigD_Pol-like"/>
</dbReference>
<evidence type="ECO:0000256" key="10">
    <source>
        <dbReference type="ARBA" id="ARBA00022801"/>
    </source>
</evidence>
<dbReference type="PANTHER" id="PTHR42705:SF2">
    <property type="entry name" value="BIFUNCTIONAL NON-HOMOLOGOUS END JOINING PROTEIN LIGD"/>
    <property type="match status" value="1"/>
</dbReference>
<dbReference type="SUPFAM" id="SSF56091">
    <property type="entry name" value="DNA ligase/mRNA capping enzyme, catalytic domain"/>
    <property type="match status" value="1"/>
</dbReference>
<dbReference type="InterPro" id="IPR052171">
    <property type="entry name" value="NHEJ_LigD"/>
</dbReference>
<evidence type="ECO:0000256" key="17">
    <source>
        <dbReference type="ARBA" id="ARBA00023211"/>
    </source>
</evidence>
<dbReference type="Proteomes" id="UP001201701">
    <property type="component" value="Unassembled WGS sequence"/>
</dbReference>
<evidence type="ECO:0000256" key="1">
    <source>
        <dbReference type="ARBA" id="ARBA00001936"/>
    </source>
</evidence>
<dbReference type="InterPro" id="IPR012310">
    <property type="entry name" value="DNA_ligase_ATP-dep_cent"/>
</dbReference>
<dbReference type="SUPFAM" id="SSF50249">
    <property type="entry name" value="Nucleic acid-binding proteins"/>
    <property type="match status" value="1"/>
</dbReference>
<dbReference type="Gene3D" id="2.40.50.140">
    <property type="entry name" value="Nucleic acid-binding proteins"/>
    <property type="match status" value="1"/>
</dbReference>
<keyword evidence="17" id="KW-0464">Manganese</keyword>
<evidence type="ECO:0000259" key="22">
    <source>
        <dbReference type="PROSITE" id="PS50160"/>
    </source>
</evidence>
<keyword evidence="15" id="KW-0233">DNA recombination</keyword>
<dbReference type="GO" id="GO:0003910">
    <property type="term" value="F:DNA ligase (ATP) activity"/>
    <property type="evidence" value="ECO:0007669"/>
    <property type="project" value="UniProtKB-EC"/>
</dbReference>
<dbReference type="EC" id="6.5.1.1" evidence="2"/>
<evidence type="ECO:0000256" key="20">
    <source>
        <dbReference type="ARBA" id="ARBA00034003"/>
    </source>
</evidence>
<keyword evidence="16" id="KW-0234">DNA repair</keyword>
<dbReference type="Gene3D" id="3.30.1490.70">
    <property type="match status" value="1"/>
</dbReference>
<dbReference type="Gene3D" id="3.90.920.10">
    <property type="entry name" value="DNA primase, PRIM domain"/>
    <property type="match status" value="1"/>
</dbReference>
<dbReference type="EMBL" id="JAKREW010000001">
    <property type="protein sequence ID" value="MCG7503622.1"/>
    <property type="molecule type" value="Genomic_DNA"/>
</dbReference>
<dbReference type="CDD" id="cd07906">
    <property type="entry name" value="Adenylation_DNA_ligase_LigD_LigC"/>
    <property type="match status" value="1"/>
</dbReference>
<organism evidence="23 24">
    <name type="scientific">Mesorhizobium retamae</name>
    <dbReference type="NCBI Taxonomy" id="2912854"/>
    <lineage>
        <taxon>Bacteria</taxon>
        <taxon>Pseudomonadati</taxon>
        <taxon>Pseudomonadota</taxon>
        <taxon>Alphaproteobacteria</taxon>
        <taxon>Hyphomicrobiales</taxon>
        <taxon>Phyllobacteriaceae</taxon>
        <taxon>Mesorhizobium</taxon>
    </lineage>
</organism>
<feature type="region of interest" description="Disordered" evidence="21">
    <location>
        <begin position="1"/>
        <end position="30"/>
    </location>
</feature>
<dbReference type="NCBIfam" id="TIGR02776">
    <property type="entry name" value="NHEJ_ligase_prk"/>
    <property type="match status" value="1"/>
</dbReference>
<dbReference type="InterPro" id="IPR014145">
    <property type="entry name" value="LigD_pol_dom"/>
</dbReference>
<keyword evidence="12" id="KW-0067">ATP-binding</keyword>
<dbReference type="Pfam" id="PF01068">
    <property type="entry name" value="DNA_ligase_A_M"/>
    <property type="match status" value="1"/>
</dbReference>
<sequence>MADSSKLQPYRSKRNFAKTPEPSGSLAGDDSNRFVVHKHHATADHYDLRLEIDGVLKSWAVPRGPSLNPADKRLAVQTEDHPLDYIDFEGVIPEGEYGGGPMIVWDTGIWAPMEDVETSLKKGAFKFRLFGEKLKGGWMLTRMKAKEDEDKVNWLLFKERDQSADIELDILAKRPESVKSGRRIEELVAKPKSGRAIAPKPAKVPGAVREAMPARLEPQLATAVPSPPAGKGWLHEIKFDGYRTAAHVNEGVVTFITRSGLDWSKRYGRLKMAFESLACESAIIDGEIVVTDDKGISRFAALQDALAAGETHKLTFYAFDLLYIDGWDLTKVALEKRKELLGQLLGGVTAKSALQLSDHVSADGAALYEQASEMGLEGIVSKQAASVYSPGRSTAWAKVKARAVGDFVIAGYTVSEAAEGLAALALAEWVDGELEYRGKCGSGFDAETLPMLLARLQTLQADAVKLEGMPREVIPVRPVLMAHVHYANRTGDNALRHAVFKGLREAELSARAAAPRKRLISDADLAGIFVTNPTRRIFGKTGPTKLDIAVYYAAVGDFMLPHILGRPVSLVRCPTVKPEDCFFQRHAFTGMPATMVSFETQNSDGEARSYIAVEDAKAYLALAQFGVVEFHIWGSHRQSIDKPDRAVFDLDPGEGIGWREVVEAAIHVRGELENFGLVPFVKTSGGKGIHVVVPVKKKIGWRQFHQACSEISTRIAATAPETFTTTMGAENRRKRIFIDFHRNARSHTAAAPYTLRRRPHMPASTPLEWNDLESIDAAEDLNYSSLPGLLAASGDPWADMDDFARELPAPAKAKK</sequence>
<keyword evidence="14" id="KW-0238">DNA-binding</keyword>
<feature type="domain" description="ATP-dependent DNA ligase family profile" evidence="22">
    <location>
        <begin position="307"/>
        <end position="441"/>
    </location>
</feature>
<dbReference type="NCBIfam" id="TIGR02777">
    <property type="entry name" value="LigD_PE_dom"/>
    <property type="match status" value="1"/>
</dbReference>
<keyword evidence="11" id="KW-0269">Exonuclease</keyword>
<dbReference type="Gene3D" id="3.30.470.30">
    <property type="entry name" value="DNA ligase/mRNA capping enzyme"/>
    <property type="match status" value="1"/>
</dbReference>
<proteinExistence type="predicted"/>
<dbReference type="InterPro" id="IPR012340">
    <property type="entry name" value="NA-bd_OB-fold"/>
</dbReference>
<evidence type="ECO:0000256" key="3">
    <source>
        <dbReference type="ARBA" id="ARBA00022598"/>
    </source>
</evidence>
<keyword evidence="24" id="KW-1185">Reference proteome</keyword>
<accession>A0ABS9Q896</accession>
<evidence type="ECO:0000256" key="11">
    <source>
        <dbReference type="ARBA" id="ARBA00022839"/>
    </source>
</evidence>
<keyword evidence="6" id="KW-0540">Nuclease</keyword>
<keyword evidence="4" id="KW-0808">Transferase</keyword>
<evidence type="ECO:0000256" key="8">
    <source>
        <dbReference type="ARBA" id="ARBA00022741"/>
    </source>
</evidence>
<evidence type="ECO:0000256" key="7">
    <source>
        <dbReference type="ARBA" id="ARBA00022723"/>
    </source>
</evidence>
<keyword evidence="7" id="KW-0479">Metal-binding</keyword>
<dbReference type="PANTHER" id="PTHR42705">
    <property type="entry name" value="BIFUNCTIONAL NON-HOMOLOGOUS END JOINING PROTEIN LIGD"/>
    <property type="match status" value="1"/>
</dbReference>
<dbReference type="InterPro" id="IPR014146">
    <property type="entry name" value="LigD_ligase_dom"/>
</dbReference>
<keyword evidence="3 23" id="KW-0436">Ligase</keyword>
<name>A0ABS9Q896_9HYPH</name>
<evidence type="ECO:0000313" key="24">
    <source>
        <dbReference type="Proteomes" id="UP001201701"/>
    </source>
</evidence>
<dbReference type="NCBIfam" id="TIGR02778">
    <property type="entry name" value="ligD_pol"/>
    <property type="match status" value="1"/>
</dbReference>
<reference evidence="23 24" key="1">
    <citation type="submission" date="2022-02" db="EMBL/GenBank/DDBJ databases">
        <title>Draft genome sequence of Mezorhizobium retamae strain IRAMC:0171 isolated from Retama raetam nodules.</title>
        <authorList>
            <person name="Bengaied R."/>
            <person name="Sbissi I."/>
            <person name="Huber K."/>
            <person name="Ghodbane F."/>
            <person name="Nouioui I."/>
            <person name="Tarhouni M."/>
            <person name="Gtari M."/>
        </authorList>
    </citation>
    <scope>NUCLEOTIDE SEQUENCE [LARGE SCALE GENOMIC DNA]</scope>
    <source>
        <strain evidence="23 24">IRAMC:0171</strain>
    </source>
</reference>
<evidence type="ECO:0000256" key="18">
    <source>
        <dbReference type="ARBA" id="ARBA00023268"/>
    </source>
</evidence>
<keyword evidence="18" id="KW-0511">Multifunctional enzyme</keyword>
<keyword evidence="8" id="KW-0547">Nucleotide-binding</keyword>
<evidence type="ECO:0000313" key="23">
    <source>
        <dbReference type="EMBL" id="MCG7503622.1"/>
    </source>
</evidence>
<evidence type="ECO:0000256" key="9">
    <source>
        <dbReference type="ARBA" id="ARBA00022763"/>
    </source>
</evidence>
<keyword evidence="13" id="KW-0239">DNA-directed DNA polymerase</keyword>
<evidence type="ECO:0000256" key="21">
    <source>
        <dbReference type="SAM" id="MobiDB-lite"/>
    </source>
</evidence>
<evidence type="ECO:0000256" key="4">
    <source>
        <dbReference type="ARBA" id="ARBA00022679"/>
    </source>
</evidence>
<dbReference type="InterPro" id="IPR014144">
    <property type="entry name" value="LigD_PE_domain"/>
</dbReference>
<keyword evidence="5" id="KW-0548">Nucleotidyltransferase</keyword>
<dbReference type="Pfam" id="PF13298">
    <property type="entry name" value="LigD_N"/>
    <property type="match status" value="1"/>
</dbReference>
<comment type="catalytic activity">
    <reaction evidence="20">
        <text>ATP + (deoxyribonucleotide)n-3'-hydroxyl + 5'-phospho-(deoxyribonucleotide)m = (deoxyribonucleotide)n+m + AMP + diphosphate.</text>
        <dbReference type="EC" id="6.5.1.1"/>
    </reaction>
</comment>
<keyword evidence="9" id="KW-0227">DNA damage</keyword>
<evidence type="ECO:0000256" key="12">
    <source>
        <dbReference type="ARBA" id="ARBA00022840"/>
    </source>
</evidence>
<protein>
    <recommendedName>
        <fullName evidence="2">DNA ligase (ATP)</fullName>
        <ecNumber evidence="2">6.5.1.1</ecNumber>
    </recommendedName>
    <alternativeName>
        <fullName evidence="19">NHEJ DNA polymerase</fullName>
    </alternativeName>
</protein>
<evidence type="ECO:0000256" key="15">
    <source>
        <dbReference type="ARBA" id="ARBA00023172"/>
    </source>
</evidence>
<evidence type="ECO:0000256" key="13">
    <source>
        <dbReference type="ARBA" id="ARBA00022932"/>
    </source>
</evidence>
<evidence type="ECO:0000256" key="5">
    <source>
        <dbReference type="ARBA" id="ARBA00022695"/>
    </source>
</evidence>